<evidence type="ECO:0000313" key="7">
    <source>
        <dbReference type="EMBL" id="MFF3667379.1"/>
    </source>
</evidence>
<organism evidence="7 8">
    <name type="scientific">Microtetraspora malaysiensis</name>
    <dbReference type="NCBI Taxonomy" id="161358"/>
    <lineage>
        <taxon>Bacteria</taxon>
        <taxon>Bacillati</taxon>
        <taxon>Actinomycetota</taxon>
        <taxon>Actinomycetes</taxon>
        <taxon>Streptosporangiales</taxon>
        <taxon>Streptosporangiaceae</taxon>
        <taxon>Microtetraspora</taxon>
    </lineage>
</organism>
<evidence type="ECO:0000313" key="8">
    <source>
        <dbReference type="Proteomes" id="UP001602013"/>
    </source>
</evidence>
<keyword evidence="4 6" id="KW-1133">Transmembrane helix</keyword>
<dbReference type="Proteomes" id="UP001602013">
    <property type="component" value="Unassembled WGS sequence"/>
</dbReference>
<evidence type="ECO:0000256" key="3">
    <source>
        <dbReference type="ARBA" id="ARBA00022692"/>
    </source>
</evidence>
<dbReference type="PANTHER" id="PTHR23513:SF11">
    <property type="entry name" value="STAPHYLOFERRIN A TRANSPORTER"/>
    <property type="match status" value="1"/>
</dbReference>
<feature type="transmembrane region" description="Helical" evidence="6">
    <location>
        <begin position="118"/>
        <end position="135"/>
    </location>
</feature>
<evidence type="ECO:0000256" key="1">
    <source>
        <dbReference type="ARBA" id="ARBA00004651"/>
    </source>
</evidence>
<gene>
    <name evidence="7" type="ORF">ACFYXI_17420</name>
</gene>
<keyword evidence="8" id="KW-1185">Reference proteome</keyword>
<sequence length="422" mass="43800">MSGEVDVAGAVQAVAEVGRRPLWTPDFGFYFTGRAVSMLGDTMLPVAISLAVLGAGYGPSGVGFVLASWMAPFAALILFGGVFADRFTARRMMIAADLVRLVSQSVMAAAFAAGTPRLWQIVALSAISGAAAAMFQPGVSSMVPHVASDLQRANATLRVADAIAQLLGPALAGVLVGLGGAGLVFVVDAATFAVSAACLLLMRIRPLPSTEPGSSMLRNLREGWDEFRSRTWMWSVIIIWSVYGVLVFGPLIPLGAALITEGHGRGAYGWIMSAAGAGTVVGGLVAVWFRPSRPLMAGAIAMTLYFFEPLSLALHMPLPVLAAAFAVTGSVWGFWSVMWATSVQTQVSQDVLNRVTAYEVAGSVLSLPLGQALAGPAAERLGTENVLAAGFVVGLAGIAFLLGIPAIRGLRRAAPVGETVRS</sequence>
<dbReference type="Gene3D" id="1.20.1250.20">
    <property type="entry name" value="MFS general substrate transporter like domains"/>
    <property type="match status" value="1"/>
</dbReference>
<evidence type="ECO:0000256" key="4">
    <source>
        <dbReference type="ARBA" id="ARBA00022989"/>
    </source>
</evidence>
<dbReference type="SUPFAM" id="SSF103473">
    <property type="entry name" value="MFS general substrate transporter"/>
    <property type="match status" value="1"/>
</dbReference>
<dbReference type="RefSeq" id="WP_387412317.1">
    <property type="nucleotide sequence ID" value="NZ_JBIASD010000010.1"/>
</dbReference>
<evidence type="ECO:0000256" key="5">
    <source>
        <dbReference type="ARBA" id="ARBA00023136"/>
    </source>
</evidence>
<comment type="caution">
    <text evidence="7">The sequence shown here is derived from an EMBL/GenBank/DDBJ whole genome shotgun (WGS) entry which is preliminary data.</text>
</comment>
<feature type="transmembrane region" description="Helical" evidence="6">
    <location>
        <begin position="386"/>
        <end position="407"/>
    </location>
</feature>
<keyword evidence="5 6" id="KW-0472">Membrane</keyword>
<dbReference type="Pfam" id="PF07690">
    <property type="entry name" value="MFS_1"/>
    <property type="match status" value="1"/>
</dbReference>
<feature type="transmembrane region" description="Helical" evidence="6">
    <location>
        <begin position="63"/>
        <end position="82"/>
    </location>
</feature>
<comment type="subcellular location">
    <subcellularLocation>
        <location evidence="1">Cell membrane</location>
        <topology evidence="1">Multi-pass membrane protein</topology>
    </subcellularLocation>
</comment>
<protein>
    <submittedName>
        <fullName evidence="7">MFS transporter</fullName>
    </submittedName>
</protein>
<feature type="transmembrane region" description="Helical" evidence="6">
    <location>
        <begin position="231"/>
        <end position="255"/>
    </location>
</feature>
<accession>A0ABW6STS8</accession>
<feature type="transmembrane region" description="Helical" evidence="6">
    <location>
        <begin position="155"/>
        <end position="176"/>
    </location>
</feature>
<name>A0ABW6STS8_9ACTN</name>
<evidence type="ECO:0000256" key="6">
    <source>
        <dbReference type="SAM" id="Phobius"/>
    </source>
</evidence>
<keyword evidence="3 6" id="KW-0812">Transmembrane</keyword>
<dbReference type="InterPro" id="IPR036259">
    <property type="entry name" value="MFS_trans_sf"/>
</dbReference>
<feature type="transmembrane region" description="Helical" evidence="6">
    <location>
        <begin position="38"/>
        <end position="57"/>
    </location>
</feature>
<proteinExistence type="predicted"/>
<reference evidence="7 8" key="1">
    <citation type="submission" date="2024-10" db="EMBL/GenBank/DDBJ databases">
        <title>The Natural Products Discovery Center: Release of the First 8490 Sequenced Strains for Exploring Actinobacteria Biosynthetic Diversity.</title>
        <authorList>
            <person name="Kalkreuter E."/>
            <person name="Kautsar S.A."/>
            <person name="Yang D."/>
            <person name="Bader C.D."/>
            <person name="Teijaro C.N."/>
            <person name="Fluegel L."/>
            <person name="Davis C.M."/>
            <person name="Simpson J.R."/>
            <person name="Lauterbach L."/>
            <person name="Steele A.D."/>
            <person name="Gui C."/>
            <person name="Meng S."/>
            <person name="Li G."/>
            <person name="Viehrig K."/>
            <person name="Ye F."/>
            <person name="Su P."/>
            <person name="Kiefer A.F."/>
            <person name="Nichols A."/>
            <person name="Cepeda A.J."/>
            <person name="Yan W."/>
            <person name="Fan B."/>
            <person name="Jiang Y."/>
            <person name="Adhikari A."/>
            <person name="Zheng C.-J."/>
            <person name="Schuster L."/>
            <person name="Cowan T.M."/>
            <person name="Smanski M.J."/>
            <person name="Chevrette M.G."/>
            <person name="De Carvalho L.P.S."/>
            <person name="Shen B."/>
        </authorList>
    </citation>
    <scope>NUCLEOTIDE SEQUENCE [LARGE SCALE GENOMIC DNA]</scope>
    <source>
        <strain evidence="7 8">NPDC002173</strain>
    </source>
</reference>
<dbReference type="InterPro" id="IPR011701">
    <property type="entry name" value="MFS"/>
</dbReference>
<dbReference type="CDD" id="cd06173">
    <property type="entry name" value="MFS_MefA_like"/>
    <property type="match status" value="1"/>
</dbReference>
<feature type="transmembrane region" description="Helical" evidence="6">
    <location>
        <begin position="295"/>
        <end position="314"/>
    </location>
</feature>
<dbReference type="PANTHER" id="PTHR23513">
    <property type="entry name" value="INTEGRAL MEMBRANE EFFLUX PROTEIN-RELATED"/>
    <property type="match status" value="1"/>
</dbReference>
<feature type="transmembrane region" description="Helical" evidence="6">
    <location>
        <begin position="355"/>
        <end position="374"/>
    </location>
</feature>
<keyword evidence="2" id="KW-1003">Cell membrane</keyword>
<feature type="transmembrane region" description="Helical" evidence="6">
    <location>
        <begin position="267"/>
        <end position="288"/>
    </location>
</feature>
<dbReference type="EMBL" id="JBIASD010000010">
    <property type="protein sequence ID" value="MFF3667379.1"/>
    <property type="molecule type" value="Genomic_DNA"/>
</dbReference>
<feature type="transmembrane region" description="Helical" evidence="6">
    <location>
        <begin position="320"/>
        <end position="343"/>
    </location>
</feature>
<evidence type="ECO:0000256" key="2">
    <source>
        <dbReference type="ARBA" id="ARBA00022475"/>
    </source>
</evidence>